<comment type="caution">
    <text evidence="1">The sequence shown here is derived from an EMBL/GenBank/DDBJ whole genome shotgun (WGS) entry which is preliminary data.</text>
</comment>
<proteinExistence type="predicted"/>
<name>A0ABV5FR00_9FLAO</name>
<evidence type="ECO:0000313" key="2">
    <source>
        <dbReference type="Proteomes" id="UP001589589"/>
    </source>
</evidence>
<dbReference type="Proteomes" id="UP001589589">
    <property type="component" value="Unassembled WGS sequence"/>
</dbReference>
<sequence>MKIELKLTADEINYLERQTLLVQSIDTNQLPKDKKAAYTIMLDVSDKLMTKAKQLNRKTDLFDQKKKHKITLKWHEAETLEQYIDVFSSYQDDPYKANLARKVIIQLNQKLA</sequence>
<gene>
    <name evidence="1" type="ORF">ACFFUQ_18210</name>
</gene>
<keyword evidence="2" id="KW-1185">Reference proteome</keyword>
<protein>
    <submittedName>
        <fullName evidence="1">Uncharacterized protein</fullName>
    </submittedName>
</protein>
<dbReference type="EMBL" id="JBHMEX010000058">
    <property type="protein sequence ID" value="MFB9065956.1"/>
    <property type="molecule type" value="Genomic_DNA"/>
</dbReference>
<evidence type="ECO:0000313" key="1">
    <source>
        <dbReference type="EMBL" id="MFB9065956.1"/>
    </source>
</evidence>
<accession>A0ABV5FR00</accession>
<organism evidence="1 2">
    <name type="scientific">Flavobacterium branchiarum</name>
    <dbReference type="NCBI Taxonomy" id="1114870"/>
    <lineage>
        <taxon>Bacteria</taxon>
        <taxon>Pseudomonadati</taxon>
        <taxon>Bacteroidota</taxon>
        <taxon>Flavobacteriia</taxon>
        <taxon>Flavobacteriales</taxon>
        <taxon>Flavobacteriaceae</taxon>
        <taxon>Flavobacterium</taxon>
    </lineage>
</organism>
<reference evidence="1 2" key="1">
    <citation type="submission" date="2024-09" db="EMBL/GenBank/DDBJ databases">
        <authorList>
            <person name="Sun Q."/>
            <person name="Mori K."/>
        </authorList>
    </citation>
    <scope>NUCLEOTIDE SEQUENCE [LARGE SCALE GENOMIC DNA]</scope>
    <source>
        <strain evidence="1 2">CECT 7908</strain>
    </source>
</reference>
<dbReference type="RefSeq" id="WP_290259989.1">
    <property type="nucleotide sequence ID" value="NZ_JAUFQQ010000003.1"/>
</dbReference>